<dbReference type="Proteomes" id="UP000253961">
    <property type="component" value="Unassembled WGS sequence"/>
</dbReference>
<evidence type="ECO:0000313" key="1">
    <source>
        <dbReference type="EMBL" id="RDC55295.1"/>
    </source>
</evidence>
<keyword evidence="2" id="KW-1185">Reference proteome</keyword>
<accession>A0A369PVN3</accession>
<name>A0A369PVN3_9SPHI</name>
<sequence>MCGNSSQAQSKREAYATLDIGWMKKIEFKTPPQPLTNQDRSYTAKQIGYAQHMLTWIQQTYAPKGMLGDARLFVFVPPKSEPVTSKYYDYNEAEKNNRRALPYNYGAYAKLSLFLKKDANGKFVPETDHHIRWLIEANGLETISQQIVSLSTPEEYYFLMPRYDIGLKGSLDKTWYAEAAKFQNFNNHPNLKNYDHYYIPNGQVTAGKDDFYTVIMTKNSQPLPFEQVTVGEFIRQVEKQLPMMYQIAINGGSKDIDLKARANRGFQIFKNKFSAKANEKVYLPESTQLNLFDFANADENSTFSNFKTASGTYQNCDGCSTFFPLLKLKKGVKEASATSEPLWLVIRWMPPLTRTLDGDRHYMETILNQFNYDYVYNYFFGNRPTQSYQPINFNAYKK</sequence>
<comment type="caution">
    <text evidence="1">The sequence shown here is derived from an EMBL/GenBank/DDBJ whole genome shotgun (WGS) entry which is preliminary data.</text>
</comment>
<dbReference type="EMBL" id="QPKV01000007">
    <property type="protein sequence ID" value="RDC55295.1"/>
    <property type="molecule type" value="Genomic_DNA"/>
</dbReference>
<organism evidence="1 2">
    <name type="scientific">Pedobacter chinensis</name>
    <dbReference type="NCBI Taxonomy" id="2282421"/>
    <lineage>
        <taxon>Bacteria</taxon>
        <taxon>Pseudomonadati</taxon>
        <taxon>Bacteroidota</taxon>
        <taxon>Sphingobacteriia</taxon>
        <taxon>Sphingobacteriales</taxon>
        <taxon>Sphingobacteriaceae</taxon>
        <taxon>Pedobacter</taxon>
    </lineage>
</organism>
<evidence type="ECO:0000313" key="2">
    <source>
        <dbReference type="Proteomes" id="UP000253961"/>
    </source>
</evidence>
<gene>
    <name evidence="1" type="ORF">DU508_17125</name>
</gene>
<proteinExistence type="predicted"/>
<protein>
    <submittedName>
        <fullName evidence="1">Uncharacterized protein</fullName>
    </submittedName>
</protein>
<reference evidence="1 2" key="1">
    <citation type="submission" date="2018-07" db="EMBL/GenBank/DDBJ databases">
        <title>Pedobacter sp. nov., isolated from soil.</title>
        <authorList>
            <person name="Zhou L.Y."/>
            <person name="Du Z.J."/>
        </authorList>
    </citation>
    <scope>NUCLEOTIDE SEQUENCE [LARGE SCALE GENOMIC DNA]</scope>
    <source>
        <strain evidence="1 2">JDX94</strain>
    </source>
</reference>
<dbReference type="AlphaFoldDB" id="A0A369PVN3"/>